<dbReference type="KEGG" id="gat:120815006"/>
<dbReference type="InterPro" id="IPR029034">
    <property type="entry name" value="Cystine-knot_cytokine"/>
</dbReference>
<dbReference type="GO" id="GO:0005615">
    <property type="term" value="C:extracellular space"/>
    <property type="evidence" value="ECO:0007669"/>
    <property type="project" value="UniProtKB-KW"/>
</dbReference>
<dbReference type="PRINTS" id="PR01932">
    <property type="entry name" value="INTRLEUKIN17"/>
</dbReference>
<comment type="subcellular location">
    <subcellularLocation>
        <location evidence="1">Secreted</location>
    </subcellularLocation>
</comment>
<dbReference type="GeneTree" id="ENSGT00940000166375"/>
<evidence type="ECO:0000256" key="5">
    <source>
        <dbReference type="ARBA" id="ARBA00022729"/>
    </source>
</evidence>
<name>A0AAQ4Q7M7_GASAC</name>
<accession>A0AAQ4Q7M7</accession>
<reference evidence="6" key="3">
    <citation type="submission" date="2025-09" db="UniProtKB">
        <authorList>
            <consortium name="Ensembl"/>
        </authorList>
    </citation>
    <scope>IDENTIFICATION</scope>
</reference>
<dbReference type="GO" id="GO:0005125">
    <property type="term" value="F:cytokine activity"/>
    <property type="evidence" value="ECO:0007669"/>
    <property type="project" value="UniProtKB-KW"/>
</dbReference>
<dbReference type="Gene3D" id="2.10.90.10">
    <property type="entry name" value="Cystine-knot cytokines"/>
    <property type="match status" value="1"/>
</dbReference>
<keyword evidence="4" id="KW-0964">Secreted</keyword>
<dbReference type="GeneID" id="120815006"/>
<sequence>MSRLVGLQMVNVPVSRRERALQSRRAENLHACFIFSPQIPLLLFNGFVPASSSAAAATRSPGCISLERLNRTVDRFQRTHGSPTMTRNRQDARQDARQTCAQAAAGMSGELRDRSLAPWRYSINTEDDRIPHKIAVAECLCDGCIINQREDMRYNSVPVFAPLMVMRKTPCPRDHARFMVSRDWIKVPVGCTCAAPKYAKRST</sequence>
<evidence type="ECO:0000256" key="3">
    <source>
        <dbReference type="ARBA" id="ARBA00022514"/>
    </source>
</evidence>
<reference evidence="6" key="2">
    <citation type="submission" date="2025-08" db="UniProtKB">
        <authorList>
            <consortium name="Ensembl"/>
        </authorList>
    </citation>
    <scope>IDENTIFICATION</scope>
</reference>
<comment type="similarity">
    <text evidence="2">Belongs to the IL-17 family.</text>
</comment>
<dbReference type="SUPFAM" id="SSF57501">
    <property type="entry name" value="Cystine-knot cytokines"/>
    <property type="match status" value="1"/>
</dbReference>
<dbReference type="Proteomes" id="UP000007635">
    <property type="component" value="Unassembled WGS sequence"/>
</dbReference>
<dbReference type="InterPro" id="IPR020440">
    <property type="entry name" value="IL-17_chr"/>
</dbReference>
<evidence type="ECO:0000256" key="4">
    <source>
        <dbReference type="ARBA" id="ARBA00022525"/>
    </source>
</evidence>
<dbReference type="GO" id="GO:0006954">
    <property type="term" value="P:inflammatory response"/>
    <property type="evidence" value="ECO:0007669"/>
    <property type="project" value="InterPro"/>
</dbReference>
<dbReference type="RefSeq" id="XP_040026036.1">
    <property type="nucleotide sequence ID" value="XM_040170102.1"/>
</dbReference>
<dbReference type="Pfam" id="PF06083">
    <property type="entry name" value="IL17"/>
    <property type="match status" value="1"/>
</dbReference>
<evidence type="ECO:0000313" key="7">
    <source>
        <dbReference type="Proteomes" id="UP000007635"/>
    </source>
</evidence>
<dbReference type="AlphaFoldDB" id="A0AAQ4Q7M7"/>
<reference evidence="6 7" key="1">
    <citation type="journal article" date="2021" name="G3 (Bethesda)">
        <title>Improved contiguity of the threespine stickleback genome using long-read sequencing.</title>
        <authorList>
            <person name="Nath S."/>
            <person name="Shaw D.E."/>
            <person name="White M.A."/>
        </authorList>
    </citation>
    <scope>NUCLEOTIDE SEQUENCE [LARGE SCALE GENOMIC DNA]</scope>
    <source>
        <strain evidence="6 7">Lake Benthic</strain>
    </source>
</reference>
<organism evidence="6 7">
    <name type="scientific">Gasterosteus aculeatus aculeatus</name>
    <name type="common">three-spined stickleback</name>
    <dbReference type="NCBI Taxonomy" id="481459"/>
    <lineage>
        <taxon>Eukaryota</taxon>
        <taxon>Metazoa</taxon>
        <taxon>Chordata</taxon>
        <taxon>Craniata</taxon>
        <taxon>Vertebrata</taxon>
        <taxon>Euteleostomi</taxon>
        <taxon>Actinopterygii</taxon>
        <taxon>Neopterygii</taxon>
        <taxon>Teleostei</taxon>
        <taxon>Neoteleostei</taxon>
        <taxon>Acanthomorphata</taxon>
        <taxon>Eupercaria</taxon>
        <taxon>Perciformes</taxon>
        <taxon>Cottioidei</taxon>
        <taxon>Gasterosteales</taxon>
        <taxon>Gasterosteidae</taxon>
        <taxon>Gasterosteus</taxon>
    </lineage>
</organism>
<evidence type="ECO:0000256" key="1">
    <source>
        <dbReference type="ARBA" id="ARBA00004613"/>
    </source>
</evidence>
<proteinExistence type="inferred from homology"/>
<keyword evidence="3" id="KW-0202">Cytokine</keyword>
<evidence type="ECO:0008006" key="8">
    <source>
        <dbReference type="Google" id="ProtNLM"/>
    </source>
</evidence>
<dbReference type="Ensembl" id="ENSGACT00000067175.1">
    <property type="protein sequence ID" value="ENSGACP00000046171.1"/>
    <property type="gene ID" value="ENSGACG00000027682.1"/>
</dbReference>
<evidence type="ECO:0000313" key="6">
    <source>
        <dbReference type="Ensembl" id="ENSGACP00000046171.1"/>
    </source>
</evidence>
<keyword evidence="7" id="KW-1185">Reference proteome</keyword>
<dbReference type="InterPro" id="IPR010345">
    <property type="entry name" value="IL-17_fam"/>
</dbReference>
<evidence type="ECO:0000256" key="2">
    <source>
        <dbReference type="ARBA" id="ARBA00007236"/>
    </source>
</evidence>
<keyword evidence="5" id="KW-0732">Signal</keyword>
<protein>
    <recommendedName>
        <fullName evidence="8">Interleukin 17C</fullName>
    </recommendedName>
</protein>